<protein>
    <submittedName>
        <fullName evidence="1">WD repeat-containing protein 48</fullName>
    </submittedName>
</protein>
<comment type="caution">
    <text evidence="1">The sequence shown here is derived from an EMBL/GenBank/DDBJ whole genome shotgun (WGS) entry which is preliminary data.</text>
</comment>
<proteinExistence type="predicted"/>
<name>A0ACC0G561_9ERIC</name>
<organism evidence="1 2">
    <name type="scientific">Camellia lanceoleosa</name>
    <dbReference type="NCBI Taxonomy" id="1840588"/>
    <lineage>
        <taxon>Eukaryota</taxon>
        <taxon>Viridiplantae</taxon>
        <taxon>Streptophyta</taxon>
        <taxon>Embryophyta</taxon>
        <taxon>Tracheophyta</taxon>
        <taxon>Spermatophyta</taxon>
        <taxon>Magnoliopsida</taxon>
        <taxon>eudicotyledons</taxon>
        <taxon>Gunneridae</taxon>
        <taxon>Pentapetalae</taxon>
        <taxon>asterids</taxon>
        <taxon>Ericales</taxon>
        <taxon>Theaceae</taxon>
        <taxon>Camellia</taxon>
    </lineage>
</organism>
<keyword evidence="2" id="KW-1185">Reference proteome</keyword>
<sequence length="258" mass="28329">MHRVGSIENTANSVRPRKKKRLTYVLNDTDDTKSNVVTSSGLGGEVFIWDLEAALAPTSKTSDATEDYYSNGVNGVGNYVPITSTRMTSSNNNISLHMTQSHGYVPIAAKGHKESVYALGMNDNGTLLVSGGTEKVLRVWDLRTGSKTMKLMGHTDNVRALLLDSTGRAKGLLLFQRKSGLGFEVLVLTIIWSVDTPHPVLFLTDVSINKYEDEVNSEDKDNDDSSDSDFLDSSEDDDDLTEDNRMFDGNVEKEPNGE</sequence>
<dbReference type="EMBL" id="CM045769">
    <property type="protein sequence ID" value="KAI7995674.1"/>
    <property type="molecule type" value="Genomic_DNA"/>
</dbReference>
<gene>
    <name evidence="1" type="ORF">LOK49_LG11G01185</name>
</gene>
<dbReference type="Proteomes" id="UP001060215">
    <property type="component" value="Chromosome 12"/>
</dbReference>
<accession>A0ACC0G561</accession>
<evidence type="ECO:0000313" key="2">
    <source>
        <dbReference type="Proteomes" id="UP001060215"/>
    </source>
</evidence>
<evidence type="ECO:0000313" key="1">
    <source>
        <dbReference type="EMBL" id="KAI7995674.1"/>
    </source>
</evidence>
<reference evidence="1 2" key="1">
    <citation type="journal article" date="2022" name="Plant J.">
        <title>Chromosome-level genome of Camellia lanceoleosa provides a valuable resource for understanding genome evolution and self-incompatibility.</title>
        <authorList>
            <person name="Gong W."/>
            <person name="Xiao S."/>
            <person name="Wang L."/>
            <person name="Liao Z."/>
            <person name="Chang Y."/>
            <person name="Mo W."/>
            <person name="Hu G."/>
            <person name="Li W."/>
            <person name="Zhao G."/>
            <person name="Zhu H."/>
            <person name="Hu X."/>
            <person name="Ji K."/>
            <person name="Xiang X."/>
            <person name="Song Q."/>
            <person name="Yuan D."/>
            <person name="Jin S."/>
            <person name="Zhang L."/>
        </authorList>
    </citation>
    <scope>NUCLEOTIDE SEQUENCE [LARGE SCALE GENOMIC DNA]</scope>
    <source>
        <strain evidence="1">SQ_2022a</strain>
    </source>
</reference>